<feature type="region of interest" description="Disordered" evidence="1">
    <location>
        <begin position="168"/>
        <end position="202"/>
    </location>
</feature>
<organism evidence="2 3">
    <name type="scientific">Tagetes erecta</name>
    <name type="common">African marigold</name>
    <dbReference type="NCBI Taxonomy" id="13708"/>
    <lineage>
        <taxon>Eukaryota</taxon>
        <taxon>Viridiplantae</taxon>
        <taxon>Streptophyta</taxon>
        <taxon>Embryophyta</taxon>
        <taxon>Tracheophyta</taxon>
        <taxon>Spermatophyta</taxon>
        <taxon>Magnoliopsida</taxon>
        <taxon>eudicotyledons</taxon>
        <taxon>Gunneridae</taxon>
        <taxon>Pentapetalae</taxon>
        <taxon>asterids</taxon>
        <taxon>campanulids</taxon>
        <taxon>Asterales</taxon>
        <taxon>Asteraceae</taxon>
        <taxon>Asteroideae</taxon>
        <taxon>Heliantheae alliance</taxon>
        <taxon>Tageteae</taxon>
        <taxon>Tagetes</taxon>
    </lineage>
</organism>
<proteinExistence type="predicted"/>
<dbReference type="PANTHER" id="PTHR37392:SF1">
    <property type="entry name" value="OS09G0556800 PROTEIN"/>
    <property type="match status" value="1"/>
</dbReference>
<keyword evidence="3" id="KW-1185">Reference proteome</keyword>
<name>A0AAD8L7Y9_TARER</name>
<evidence type="ECO:0000256" key="1">
    <source>
        <dbReference type="SAM" id="MobiDB-lite"/>
    </source>
</evidence>
<dbReference type="AlphaFoldDB" id="A0AAD8L7Y9"/>
<comment type="caution">
    <text evidence="2">The sequence shown here is derived from an EMBL/GenBank/DDBJ whole genome shotgun (WGS) entry which is preliminary data.</text>
</comment>
<evidence type="ECO:0000313" key="3">
    <source>
        <dbReference type="Proteomes" id="UP001229421"/>
    </source>
</evidence>
<feature type="compositionally biased region" description="Basic and acidic residues" evidence="1">
    <location>
        <begin position="416"/>
        <end position="431"/>
    </location>
</feature>
<evidence type="ECO:0000313" key="2">
    <source>
        <dbReference type="EMBL" id="KAK1437414.1"/>
    </source>
</evidence>
<reference evidence="2" key="1">
    <citation type="journal article" date="2023" name="bioRxiv">
        <title>Improved chromosome-level genome assembly for marigold (Tagetes erecta).</title>
        <authorList>
            <person name="Jiang F."/>
            <person name="Yuan L."/>
            <person name="Wang S."/>
            <person name="Wang H."/>
            <person name="Xu D."/>
            <person name="Wang A."/>
            <person name="Fan W."/>
        </authorList>
    </citation>
    <scope>NUCLEOTIDE SEQUENCE</scope>
    <source>
        <strain evidence="2">WSJ</strain>
        <tissue evidence="2">Leaf</tissue>
    </source>
</reference>
<dbReference type="Proteomes" id="UP001229421">
    <property type="component" value="Unassembled WGS sequence"/>
</dbReference>
<accession>A0AAD8L7Y9</accession>
<dbReference type="EMBL" id="JAUHHV010000001">
    <property type="protein sequence ID" value="KAK1437414.1"/>
    <property type="molecule type" value="Genomic_DNA"/>
</dbReference>
<gene>
    <name evidence="2" type="ORF">QVD17_03205</name>
</gene>
<sequence length="452" mass="51930">MVYTYTPTYYSSFQDSIASICKNILPFSFKKRRLPAIAAAEQRLWKQQSDNLKWQQESFHQILNLMGLFKEGILAEAEVSAFRTHLLDTLVSSPYDHEQPVILRDKLIFLQELLYANCISEEEYHTSKTPLLQRLTAQGVKIDPKDIVVSGVQQKNLNDEWSVIDLKDSGSKNKSKQQKSTSVFGLSSSNKKGKDKSLSNVGTQNLAISQENPFWNCELKEKDDEKPTILMTESVVTEESAKKSKRKTFKGLDGFMKWKKSDDLEKDTVPLSLNDSVNETYTSIQEGTDSKIKRKLHTDGSSSDFFVDKVLADKIKKELMKAKSELQLSDDQIEVISTRLPIDKADLKKFFPKKWCDQHGESVLEVVRKEFKDHVNEIKNMSNSVMKKEPKISEEKWTTFDDIDDDENCHPNLFSDRARETSGSQKVDRSVRVSKVRNSSDRLFKNNPFFDY</sequence>
<protein>
    <submittedName>
        <fullName evidence="2">Uncharacterized protein</fullName>
    </submittedName>
</protein>
<feature type="region of interest" description="Disordered" evidence="1">
    <location>
        <begin position="411"/>
        <end position="432"/>
    </location>
</feature>
<dbReference type="PANTHER" id="PTHR37392">
    <property type="entry name" value="OS09G0556800 PROTEIN"/>
    <property type="match status" value="1"/>
</dbReference>